<feature type="non-terminal residue" evidence="1">
    <location>
        <position position="1"/>
    </location>
</feature>
<dbReference type="EMBL" id="BTRK01000003">
    <property type="protein sequence ID" value="GMR40623.1"/>
    <property type="molecule type" value="Genomic_DNA"/>
</dbReference>
<dbReference type="AlphaFoldDB" id="A0AAN5CEG7"/>
<reference evidence="3" key="1">
    <citation type="submission" date="2022-10" db="EMBL/GenBank/DDBJ databases">
        <title>Genome assembly of Pristionchus species.</title>
        <authorList>
            <person name="Yoshida K."/>
            <person name="Sommer R.J."/>
        </authorList>
    </citation>
    <scope>NUCLEOTIDE SEQUENCE [LARGE SCALE GENOMIC DNA]</scope>
    <source>
        <strain evidence="2 3">RS5460</strain>
    </source>
</reference>
<reference evidence="1" key="2">
    <citation type="submission" date="2023-06" db="EMBL/GenBank/DDBJ databases">
        <title>Genome assembly of Pristionchus species.</title>
        <authorList>
            <person name="Yoshida K."/>
            <person name="Sommer R.J."/>
        </authorList>
    </citation>
    <scope>NUCLEOTIDE SEQUENCE</scope>
    <source>
        <strain evidence="1 3">RS5460</strain>
    </source>
</reference>
<evidence type="ECO:0000313" key="1">
    <source>
        <dbReference type="EMBL" id="GMR40622.1"/>
    </source>
</evidence>
<sequence length="84" mass="9213">GQIPDKALNQVACGQKAECKQFGKGDLTQCEATFKDCIETEKSTTSEIECPKTHPIIFLTGPGEKKLSADKMTCNPDGEWTYND</sequence>
<keyword evidence="3" id="KW-1185">Reference proteome</keyword>
<dbReference type="EMBL" id="BTRK01000003">
    <property type="protein sequence ID" value="GMR40622.1"/>
    <property type="molecule type" value="Genomic_DNA"/>
</dbReference>
<feature type="non-terminal residue" evidence="1">
    <location>
        <position position="84"/>
    </location>
</feature>
<gene>
    <name evidence="1" type="ORF">PMAYCL1PPCAC_10817</name>
    <name evidence="2" type="ORF">PMAYCL1PPCAC_10818</name>
</gene>
<protein>
    <submittedName>
        <fullName evidence="1">Uncharacterized protein</fullName>
    </submittedName>
</protein>
<accession>A0AAN5CEG7</accession>
<evidence type="ECO:0000313" key="2">
    <source>
        <dbReference type="EMBL" id="GMR40623.1"/>
    </source>
</evidence>
<proteinExistence type="predicted"/>
<organism evidence="1 3">
    <name type="scientific">Pristionchus mayeri</name>
    <dbReference type="NCBI Taxonomy" id="1317129"/>
    <lineage>
        <taxon>Eukaryota</taxon>
        <taxon>Metazoa</taxon>
        <taxon>Ecdysozoa</taxon>
        <taxon>Nematoda</taxon>
        <taxon>Chromadorea</taxon>
        <taxon>Rhabditida</taxon>
        <taxon>Rhabditina</taxon>
        <taxon>Diplogasteromorpha</taxon>
        <taxon>Diplogasteroidea</taxon>
        <taxon>Neodiplogasteridae</taxon>
        <taxon>Pristionchus</taxon>
    </lineage>
</organism>
<comment type="caution">
    <text evidence="1">The sequence shown here is derived from an EMBL/GenBank/DDBJ whole genome shotgun (WGS) entry which is preliminary data.</text>
</comment>
<evidence type="ECO:0000313" key="3">
    <source>
        <dbReference type="Proteomes" id="UP001328107"/>
    </source>
</evidence>
<name>A0AAN5CEG7_9BILA</name>
<dbReference type="Proteomes" id="UP001328107">
    <property type="component" value="Unassembled WGS sequence"/>
</dbReference>